<organism evidence="1 2">
    <name type="scientific">Shimia sagamensis</name>
    <dbReference type="NCBI Taxonomy" id="1566352"/>
    <lineage>
        <taxon>Bacteria</taxon>
        <taxon>Pseudomonadati</taxon>
        <taxon>Pseudomonadota</taxon>
        <taxon>Alphaproteobacteria</taxon>
        <taxon>Rhodobacterales</taxon>
        <taxon>Roseobacteraceae</taxon>
    </lineage>
</organism>
<evidence type="ECO:0008006" key="3">
    <source>
        <dbReference type="Google" id="ProtNLM"/>
    </source>
</evidence>
<comment type="caution">
    <text evidence="1">The sequence shown here is derived from an EMBL/GenBank/DDBJ whole genome shotgun (WGS) entry which is preliminary data.</text>
</comment>
<accession>A0ABY1NTG1</accession>
<evidence type="ECO:0000313" key="2">
    <source>
        <dbReference type="Proteomes" id="UP001157961"/>
    </source>
</evidence>
<proteinExistence type="predicted"/>
<dbReference type="Proteomes" id="UP001157961">
    <property type="component" value="Unassembled WGS sequence"/>
</dbReference>
<gene>
    <name evidence="1" type="ORF">SAMN06265373_103103</name>
</gene>
<dbReference type="EMBL" id="FXTY01000003">
    <property type="protein sequence ID" value="SMP17165.1"/>
    <property type="molecule type" value="Genomic_DNA"/>
</dbReference>
<keyword evidence="2" id="KW-1185">Reference proteome</keyword>
<protein>
    <recommendedName>
        <fullName evidence="3">Secreted protein</fullName>
    </recommendedName>
</protein>
<sequence>MRLGSKVLPALLGLRICARRRLSAVIARNDSSKTNWPRLCFDLSEKFTDAYFCSASGTTQTRTELVRDAFSKQ</sequence>
<reference evidence="1 2" key="1">
    <citation type="submission" date="2017-05" db="EMBL/GenBank/DDBJ databases">
        <authorList>
            <person name="Varghese N."/>
            <person name="Submissions S."/>
        </authorList>
    </citation>
    <scope>NUCLEOTIDE SEQUENCE [LARGE SCALE GENOMIC DNA]</scope>
    <source>
        <strain evidence="1 2">DSM 29734</strain>
    </source>
</reference>
<name>A0ABY1NTG1_9RHOB</name>
<evidence type="ECO:0000313" key="1">
    <source>
        <dbReference type="EMBL" id="SMP17165.1"/>
    </source>
</evidence>